<dbReference type="RefSeq" id="WP_067849065.1">
    <property type="nucleotide sequence ID" value="NZ_LGTW01000007.1"/>
</dbReference>
<proteinExistence type="predicted"/>
<dbReference type="Proteomes" id="UP000070612">
    <property type="component" value="Unassembled WGS sequence"/>
</dbReference>
<accession>A0A132PN92</accession>
<dbReference type="EMBL" id="LGTW01000007">
    <property type="protein sequence ID" value="KWX23667.1"/>
    <property type="molecule type" value="Genomic_DNA"/>
</dbReference>
<dbReference type="PATRIC" id="fig|59750.3.peg.6647"/>
<dbReference type="AlphaFoldDB" id="A0A132PN92"/>
<name>A0A132PN92_9MYCO</name>
<sequence length="112" mass="12730">MPDEYLLRGTELRYVLTMQLLQHGPQSVADLVEALREQGFTTKGRPSKTISDALRWEIEHGRVYRIRYGKYRSASMPRSTQYRIGKRVLALRESAAQLSASNADGFWDALGA</sequence>
<keyword evidence="2" id="KW-1185">Reference proteome</keyword>
<gene>
    <name evidence="1" type="ORF">AFM11_12775</name>
</gene>
<protein>
    <submittedName>
        <fullName evidence="1">Uncharacterized protein</fullName>
    </submittedName>
</protein>
<organism evidence="1 2">
    <name type="scientific">Mycolicibacterium wolinskyi</name>
    <dbReference type="NCBI Taxonomy" id="59750"/>
    <lineage>
        <taxon>Bacteria</taxon>
        <taxon>Bacillati</taxon>
        <taxon>Actinomycetota</taxon>
        <taxon>Actinomycetes</taxon>
        <taxon>Mycobacteriales</taxon>
        <taxon>Mycobacteriaceae</taxon>
        <taxon>Mycolicibacterium</taxon>
    </lineage>
</organism>
<evidence type="ECO:0000313" key="1">
    <source>
        <dbReference type="EMBL" id="KWX23667.1"/>
    </source>
</evidence>
<comment type="caution">
    <text evidence="1">The sequence shown here is derived from an EMBL/GenBank/DDBJ whole genome shotgun (WGS) entry which is preliminary data.</text>
</comment>
<reference evidence="1 2" key="1">
    <citation type="submission" date="2015-07" db="EMBL/GenBank/DDBJ databases">
        <title>A draft genome sequence of Mycobacterium wolinskyi.</title>
        <authorList>
            <person name="de Man T.J."/>
            <person name="Perry K.A."/>
            <person name="Coulliette A.D."/>
            <person name="Jensen B."/>
            <person name="Toney N.C."/>
            <person name="Limbago B.M."/>
            <person name="Noble-Wang J."/>
        </authorList>
    </citation>
    <scope>NUCLEOTIDE SEQUENCE [LARGE SCALE GENOMIC DNA]</scope>
    <source>
        <strain evidence="1 2">CDC_01</strain>
    </source>
</reference>
<evidence type="ECO:0000313" key="2">
    <source>
        <dbReference type="Proteomes" id="UP000070612"/>
    </source>
</evidence>